<evidence type="ECO:0000256" key="4">
    <source>
        <dbReference type="ARBA" id="ARBA00022989"/>
    </source>
</evidence>
<dbReference type="PANTHER" id="PTHR42770:SF11">
    <property type="entry name" value="INNER MEMBRANE TRANSPORT PROTEIN YBAT"/>
    <property type="match status" value="1"/>
</dbReference>
<dbReference type="InterPro" id="IPR050367">
    <property type="entry name" value="APC_superfamily"/>
</dbReference>
<dbReference type="Pfam" id="PF13520">
    <property type="entry name" value="AA_permease_2"/>
    <property type="match status" value="1"/>
</dbReference>
<dbReference type="Proteomes" id="UP000193804">
    <property type="component" value="Unassembled WGS sequence"/>
</dbReference>
<dbReference type="AlphaFoldDB" id="A0A1X7J646"/>
<gene>
    <name evidence="7" type="ORF">SAMN05661096_01351</name>
</gene>
<keyword evidence="2" id="KW-1003">Cell membrane</keyword>
<keyword evidence="4 6" id="KW-1133">Transmembrane helix</keyword>
<dbReference type="InterPro" id="IPR002293">
    <property type="entry name" value="AA/rel_permease1"/>
</dbReference>
<organism evidence="7 8">
    <name type="scientific">Marivirga sericea</name>
    <dbReference type="NCBI Taxonomy" id="1028"/>
    <lineage>
        <taxon>Bacteria</taxon>
        <taxon>Pseudomonadati</taxon>
        <taxon>Bacteroidota</taxon>
        <taxon>Cytophagia</taxon>
        <taxon>Cytophagales</taxon>
        <taxon>Marivirgaceae</taxon>
        <taxon>Marivirga</taxon>
    </lineage>
</organism>
<dbReference type="GO" id="GO:0005886">
    <property type="term" value="C:plasma membrane"/>
    <property type="evidence" value="ECO:0007669"/>
    <property type="project" value="UniProtKB-SubCell"/>
</dbReference>
<feature type="transmembrane region" description="Helical" evidence="6">
    <location>
        <begin position="190"/>
        <end position="209"/>
    </location>
</feature>
<accession>A0A1X7J646</accession>
<feature type="transmembrane region" description="Helical" evidence="6">
    <location>
        <begin position="156"/>
        <end position="178"/>
    </location>
</feature>
<comment type="subcellular location">
    <subcellularLocation>
        <location evidence="1">Cell membrane</location>
        <topology evidence="1">Multi-pass membrane protein</topology>
    </subcellularLocation>
</comment>
<keyword evidence="3 6" id="KW-0812">Transmembrane</keyword>
<feature type="transmembrane region" description="Helical" evidence="6">
    <location>
        <begin position="322"/>
        <end position="342"/>
    </location>
</feature>
<feature type="transmembrane region" description="Helical" evidence="6">
    <location>
        <begin position="380"/>
        <end position="399"/>
    </location>
</feature>
<feature type="transmembrane region" description="Helical" evidence="6">
    <location>
        <begin position="41"/>
        <end position="61"/>
    </location>
</feature>
<evidence type="ECO:0000256" key="2">
    <source>
        <dbReference type="ARBA" id="ARBA00022475"/>
    </source>
</evidence>
<keyword evidence="5 6" id="KW-0472">Membrane</keyword>
<dbReference type="GO" id="GO:0022857">
    <property type="term" value="F:transmembrane transporter activity"/>
    <property type="evidence" value="ECO:0007669"/>
    <property type="project" value="InterPro"/>
</dbReference>
<evidence type="ECO:0000313" key="8">
    <source>
        <dbReference type="Proteomes" id="UP000193804"/>
    </source>
</evidence>
<dbReference type="STRING" id="1028.SAMN05661096_01351"/>
<evidence type="ECO:0000256" key="5">
    <source>
        <dbReference type="ARBA" id="ARBA00023136"/>
    </source>
</evidence>
<dbReference type="PANTHER" id="PTHR42770">
    <property type="entry name" value="AMINO ACID TRANSPORTER-RELATED"/>
    <property type="match status" value="1"/>
</dbReference>
<feature type="transmembrane region" description="Helical" evidence="6">
    <location>
        <begin position="348"/>
        <end position="368"/>
    </location>
</feature>
<dbReference type="EMBL" id="FXAW01000002">
    <property type="protein sequence ID" value="SMG23155.1"/>
    <property type="molecule type" value="Genomic_DNA"/>
</dbReference>
<feature type="transmembrane region" description="Helical" evidence="6">
    <location>
        <begin position="81"/>
        <end position="104"/>
    </location>
</feature>
<keyword evidence="8" id="KW-1185">Reference proteome</keyword>
<dbReference type="Gene3D" id="1.20.1740.10">
    <property type="entry name" value="Amino acid/polyamine transporter I"/>
    <property type="match status" value="1"/>
</dbReference>
<proteinExistence type="predicted"/>
<name>A0A1X7J646_9BACT</name>
<evidence type="ECO:0000256" key="6">
    <source>
        <dbReference type="SAM" id="Phobius"/>
    </source>
</evidence>
<feature type="transmembrane region" description="Helical" evidence="6">
    <location>
        <begin position="230"/>
        <end position="258"/>
    </location>
</feature>
<evidence type="ECO:0000256" key="3">
    <source>
        <dbReference type="ARBA" id="ARBA00022692"/>
    </source>
</evidence>
<feature type="transmembrane region" description="Helical" evidence="6">
    <location>
        <begin position="278"/>
        <end position="301"/>
    </location>
</feature>
<reference evidence="8" key="1">
    <citation type="submission" date="2017-04" db="EMBL/GenBank/DDBJ databases">
        <authorList>
            <person name="Varghese N."/>
            <person name="Submissions S."/>
        </authorList>
    </citation>
    <scope>NUCLEOTIDE SEQUENCE [LARGE SCALE GENOMIC DNA]</scope>
    <source>
        <strain evidence="8">DSM 4125</strain>
    </source>
</reference>
<dbReference type="OrthoDB" id="9810109at2"/>
<sequence length="438" mass="47218">MGKYKKNSLSLTGAISLGTGVMIGAAIFALLGQVAELSGSLFPIAFLVGAIIAGFSAYAYIKMSNAYPSAGGIAMYLKKAYGKGIITAVAALLMAFAMIINQSLVARTFGSYTMQLFDGNQNDFWIPLLGVILLVITFLINIAGNKVIDRVSFIMAIVKVGGIAIFAIGGLWAAGFSFGEAIPSEISGDYSVGSYLGALALAILAYAGFTTITNSGEEIVKPHKNVGRAIWISLIICTIVYLLVAFAVSVNLSVPKIIEAQDYSLAEAARPAFGKYGLWFTVGIAIIATVSSVLANVFAISRMTTMLTEMKLIPHKHFGMPGNLQQHMLTYTIVIAITLTIFFDLSRIASLGAIFYLIMDIIIQWGVFKHLRKEIKANGAILLATIVLDVVVLIAFIWMKAQSDMLLIIVSTVLLTLIISGEKWFLKMRKFKEESSNN</sequence>
<evidence type="ECO:0000256" key="1">
    <source>
        <dbReference type="ARBA" id="ARBA00004651"/>
    </source>
</evidence>
<dbReference type="RefSeq" id="WP_085516299.1">
    <property type="nucleotide sequence ID" value="NZ_FXAW01000002.1"/>
</dbReference>
<dbReference type="PIRSF" id="PIRSF006060">
    <property type="entry name" value="AA_transporter"/>
    <property type="match status" value="1"/>
</dbReference>
<feature type="transmembrane region" description="Helical" evidence="6">
    <location>
        <begin position="124"/>
        <end position="144"/>
    </location>
</feature>
<evidence type="ECO:0000313" key="7">
    <source>
        <dbReference type="EMBL" id="SMG23155.1"/>
    </source>
</evidence>
<feature type="transmembrane region" description="Helical" evidence="6">
    <location>
        <begin position="405"/>
        <end position="426"/>
    </location>
</feature>
<protein>
    <submittedName>
        <fullName evidence="7">Amino acid transporter</fullName>
    </submittedName>
</protein>
<feature type="transmembrane region" description="Helical" evidence="6">
    <location>
        <begin position="12"/>
        <end position="35"/>
    </location>
</feature>